<dbReference type="InterPro" id="IPR029063">
    <property type="entry name" value="SAM-dependent_MTases_sf"/>
</dbReference>
<name>A0A0J6CN24_9BACL</name>
<accession>A0A0J6CN24</accession>
<dbReference type="PANTHER" id="PTHR43861">
    <property type="entry name" value="TRANS-ACONITATE 2-METHYLTRANSFERASE-RELATED"/>
    <property type="match status" value="1"/>
</dbReference>
<feature type="domain" description="Methyltransferase" evidence="3">
    <location>
        <begin position="36"/>
        <end position="131"/>
    </location>
</feature>
<organism evidence="4 5">
    <name type="scientific">Guptibacillus hwajinpoensis</name>
    <dbReference type="NCBI Taxonomy" id="208199"/>
    <lineage>
        <taxon>Bacteria</taxon>
        <taxon>Bacillati</taxon>
        <taxon>Bacillota</taxon>
        <taxon>Bacilli</taxon>
        <taxon>Bacillales</taxon>
        <taxon>Guptibacillaceae</taxon>
        <taxon>Guptibacillus</taxon>
    </lineage>
</organism>
<comment type="caution">
    <text evidence="4">The sequence shown here is derived from an EMBL/GenBank/DDBJ whole genome shotgun (WGS) entry which is preliminary data.</text>
</comment>
<reference evidence="4" key="1">
    <citation type="submission" date="2015-06" db="EMBL/GenBank/DDBJ databases">
        <authorList>
            <person name="Liu B."/>
            <person name="Wang J."/>
            <person name="Zhu Y."/>
            <person name="Liu G."/>
            <person name="Chen Q."/>
            <person name="Zheng C."/>
            <person name="Che J."/>
            <person name="Ge C."/>
            <person name="Shi H."/>
            <person name="Pan Z."/>
            <person name="Liu X."/>
        </authorList>
    </citation>
    <scope>NUCLEOTIDE SEQUENCE [LARGE SCALE GENOMIC DNA]</scope>
    <source>
        <strain evidence="4">DSM 16346</strain>
    </source>
</reference>
<dbReference type="EMBL" id="LELK01000004">
    <property type="protein sequence ID" value="KMM37606.1"/>
    <property type="molecule type" value="Genomic_DNA"/>
</dbReference>
<dbReference type="CDD" id="cd02440">
    <property type="entry name" value="AdoMet_MTases"/>
    <property type="match status" value="1"/>
</dbReference>
<dbReference type="AlphaFoldDB" id="A0A0J6CN24"/>
<protein>
    <submittedName>
        <fullName evidence="4">Methyltransferase</fullName>
    </submittedName>
</protein>
<evidence type="ECO:0000313" key="4">
    <source>
        <dbReference type="EMBL" id="KMM37606.1"/>
    </source>
</evidence>
<keyword evidence="5" id="KW-1185">Reference proteome</keyword>
<evidence type="ECO:0000256" key="1">
    <source>
        <dbReference type="ARBA" id="ARBA00022603"/>
    </source>
</evidence>
<dbReference type="PANTHER" id="PTHR43861:SF1">
    <property type="entry name" value="TRANS-ACONITATE 2-METHYLTRANSFERASE"/>
    <property type="match status" value="1"/>
</dbReference>
<keyword evidence="1 4" id="KW-0489">Methyltransferase</keyword>
<dbReference type="STRING" id="157733.AB986_17355"/>
<dbReference type="Gene3D" id="2.20.25.110">
    <property type="entry name" value="S-adenosyl-L-methionine-dependent methyltransferases"/>
    <property type="match status" value="1"/>
</dbReference>
<dbReference type="PATRIC" id="fig|157733.3.peg.1569"/>
<dbReference type="InterPro" id="IPR041698">
    <property type="entry name" value="Methyltransf_25"/>
</dbReference>
<sequence length="245" mass="28652">MHSYERFSYVYDRLMEHAPYDDWAQLVQNEMSFGNVLDLGSGTGECSLRLAEYGFNVTAVDLSEHMLSVAQDKAMQNKLSLTFLHQDMRELDTGELYDVITIFCDSLNYITDMDDVKEVLRRVYDHLKPQGILLFDVHSLHKIDQFIEQTFASNEEEISYIWNSFAGEEKGSVEHELSFFLENEEGLYERFDELHFQRTFQISDYKTWLTEVGFDITSITADFTKQSPTEDSERVFFRAMKPQKG</sequence>
<keyword evidence="2" id="KW-0808">Transferase</keyword>
<gene>
    <name evidence="4" type="ORF">AB986_17355</name>
</gene>
<dbReference type="GO" id="GO:0032259">
    <property type="term" value="P:methylation"/>
    <property type="evidence" value="ECO:0007669"/>
    <property type="project" value="UniProtKB-KW"/>
</dbReference>
<dbReference type="OrthoDB" id="9811589at2"/>
<evidence type="ECO:0000313" key="5">
    <source>
        <dbReference type="Proteomes" id="UP000035996"/>
    </source>
</evidence>
<dbReference type="RefSeq" id="WP_048312747.1">
    <property type="nucleotide sequence ID" value="NZ_CP119526.1"/>
</dbReference>
<dbReference type="Pfam" id="PF13649">
    <property type="entry name" value="Methyltransf_25"/>
    <property type="match status" value="1"/>
</dbReference>
<evidence type="ECO:0000256" key="2">
    <source>
        <dbReference type="ARBA" id="ARBA00022679"/>
    </source>
</evidence>
<dbReference type="GO" id="GO:0008168">
    <property type="term" value="F:methyltransferase activity"/>
    <property type="evidence" value="ECO:0007669"/>
    <property type="project" value="UniProtKB-KW"/>
</dbReference>
<dbReference type="Gene3D" id="3.40.50.150">
    <property type="entry name" value="Vaccinia Virus protein VP39"/>
    <property type="match status" value="1"/>
</dbReference>
<dbReference type="SUPFAM" id="SSF53335">
    <property type="entry name" value="S-adenosyl-L-methionine-dependent methyltransferases"/>
    <property type="match status" value="1"/>
</dbReference>
<proteinExistence type="predicted"/>
<dbReference type="Proteomes" id="UP000035996">
    <property type="component" value="Unassembled WGS sequence"/>
</dbReference>
<evidence type="ECO:0000259" key="3">
    <source>
        <dbReference type="Pfam" id="PF13649"/>
    </source>
</evidence>